<dbReference type="EMBL" id="LCIN01000008">
    <property type="protein sequence ID" value="KKT57078.1"/>
    <property type="molecule type" value="Genomic_DNA"/>
</dbReference>
<reference evidence="2 3" key="1">
    <citation type="journal article" date="2015" name="Nature">
        <title>rRNA introns, odd ribosomes, and small enigmatic genomes across a large radiation of phyla.</title>
        <authorList>
            <person name="Brown C.T."/>
            <person name="Hug L.A."/>
            <person name="Thomas B.C."/>
            <person name="Sharon I."/>
            <person name="Castelle C.J."/>
            <person name="Singh A."/>
            <person name="Wilkins M.J."/>
            <person name="Williams K.H."/>
            <person name="Banfield J.F."/>
        </authorList>
    </citation>
    <scope>NUCLEOTIDE SEQUENCE [LARGE SCALE GENOMIC DNA]</scope>
</reference>
<protein>
    <submittedName>
        <fullName evidence="2">Uncharacterized protein</fullName>
    </submittedName>
</protein>
<evidence type="ECO:0000313" key="3">
    <source>
        <dbReference type="Proteomes" id="UP000033977"/>
    </source>
</evidence>
<organism evidence="2 3">
    <name type="scientific">Candidatus Giovannonibacteria bacterium GW2011_GWB1_44_23</name>
    <dbReference type="NCBI Taxonomy" id="1618652"/>
    <lineage>
        <taxon>Bacteria</taxon>
        <taxon>Candidatus Giovannoniibacteriota</taxon>
    </lineage>
</organism>
<comment type="caution">
    <text evidence="2">The sequence shown here is derived from an EMBL/GenBank/DDBJ whole genome shotgun (WGS) entry which is preliminary data.</text>
</comment>
<evidence type="ECO:0000256" key="1">
    <source>
        <dbReference type="SAM" id="MobiDB-lite"/>
    </source>
</evidence>
<feature type="compositionally biased region" description="Low complexity" evidence="1">
    <location>
        <begin position="98"/>
        <end position="109"/>
    </location>
</feature>
<sequence>MLFYLIIFVLSAGGIVTIILRNREEFAAFNFANFMEGLVADAKAAWHSHLRERSFTFLEKRLHNVRILALKAETRLFRAAKTIRGIKERNGNGGGANGNDHGNGADLNH</sequence>
<evidence type="ECO:0000313" key="2">
    <source>
        <dbReference type="EMBL" id="KKT57078.1"/>
    </source>
</evidence>
<feature type="region of interest" description="Disordered" evidence="1">
    <location>
        <begin position="87"/>
        <end position="109"/>
    </location>
</feature>
<gene>
    <name evidence="2" type="ORF">UW49_C0008G0040</name>
</gene>
<dbReference type="Proteomes" id="UP000033977">
    <property type="component" value="Unassembled WGS sequence"/>
</dbReference>
<proteinExistence type="predicted"/>
<name>A0A0G1IE20_9BACT</name>
<accession>A0A0G1IE20</accession>
<dbReference type="AlphaFoldDB" id="A0A0G1IE20"/>